<evidence type="ECO:0000313" key="2">
    <source>
        <dbReference type="EMBL" id="CAA68081.1"/>
    </source>
</evidence>
<feature type="region of interest" description="Disordered" evidence="1">
    <location>
        <begin position="266"/>
        <end position="303"/>
    </location>
</feature>
<sequence length="460" mass="51288">MALMIRGHKLKIAEGDIPIAGVKSSRIYSDISPFKRASDLMIHWNEFVFKVMPEDIAGDGFRLASIPVIPSTEVQAVLRKRESTNYVHWGALSISIDALFRKNAGVSGWCYVYDNRWETFEQAMLQKFHFNLDSGSATMVTSPNFPVSLDDPGLSNSISVAVMFENLNFKLESYPISVRVGNMCRFFDSFLSSVKNRVDSNFLLETSNADPLGAGAFGFENDDQVSELFDYIQTVPTQAIKSRELEIPKGFFGMLGKKKVKSFEFASESRNKNKTKPLRGRPATRSASQRELPGFKSQADEVEHQRLFTDEDFEEFIKSRGRRRAGSRSITSEGSSLDNISTREFQSAREDQKKEDGCGFKSTAKGGRRSESVPCKRKQTPSWKDRGNPGTDTGVHLREHSSARDVGAHRILGPDSGGQVDGGSEHLGVVQFEGGGEPDQSLQNYIFGPEYQRNDFPPSL</sequence>
<gene>
    <name evidence="2" type="primary">ORF2</name>
</gene>
<protein>
    <submittedName>
        <fullName evidence="2">50K protein</fullName>
    </submittedName>
</protein>
<reference evidence="2" key="1">
    <citation type="journal article" date="1997" name="Arch. Virol.">
        <title>Complete nucleotide sequence of the genome of a severe cherry isolate of apple chlorotic leaf spot trichovirus (ACLSV).</title>
        <authorList>
            <person name="German-Retana S."/>
            <person name="Bergey B."/>
            <person name="Delbos R.P."/>
            <person name="Candresse T."/>
            <person name="Dunez J."/>
        </authorList>
    </citation>
    <scope>NUCLEOTIDE SEQUENCE</scope>
    <source>
        <strain evidence="2">Balaton1</strain>
    </source>
</reference>
<dbReference type="Pfam" id="PF01107">
    <property type="entry name" value="MP"/>
    <property type="match status" value="1"/>
</dbReference>
<dbReference type="GO" id="GO:0004252">
    <property type="term" value="F:serine-type endopeptidase activity"/>
    <property type="evidence" value="ECO:0007669"/>
    <property type="project" value="InterPro"/>
</dbReference>
<evidence type="ECO:0000256" key="1">
    <source>
        <dbReference type="SAM" id="MobiDB-lite"/>
    </source>
</evidence>
<feature type="compositionally biased region" description="Basic and acidic residues" evidence="1">
    <location>
        <begin position="346"/>
        <end position="358"/>
    </location>
</feature>
<name>O12659_9VIRU</name>
<dbReference type="PRINTS" id="PR00995">
    <property type="entry name" value="CAPILLOPTASE"/>
</dbReference>
<dbReference type="InterPro" id="IPR001815">
    <property type="entry name" value="Trichovirus_mp"/>
</dbReference>
<organism evidence="2">
    <name type="scientific">Trichovirus mali</name>
    <dbReference type="NCBI Taxonomy" id="12175"/>
    <lineage>
        <taxon>Viruses</taxon>
        <taxon>Riboviria</taxon>
        <taxon>Orthornavirae</taxon>
        <taxon>Kitrinoviricota</taxon>
        <taxon>Alsuviricetes</taxon>
        <taxon>Tymovirales</taxon>
        <taxon>Betaflexiviridae</taxon>
        <taxon>Trivirinae</taxon>
        <taxon>Trichovirus</taxon>
    </lineage>
</organism>
<dbReference type="InterPro" id="IPR028919">
    <property type="entry name" value="Viral_movement"/>
</dbReference>
<dbReference type="GO" id="GO:0006508">
    <property type="term" value="P:proteolysis"/>
    <property type="evidence" value="ECO:0007669"/>
    <property type="project" value="InterPro"/>
</dbReference>
<feature type="region of interest" description="Disordered" evidence="1">
    <location>
        <begin position="318"/>
        <end position="460"/>
    </location>
</feature>
<dbReference type="EMBL" id="X99752">
    <property type="protein sequence ID" value="CAA68081.1"/>
    <property type="molecule type" value="Genomic_RNA"/>
</dbReference>
<feature type="compositionally biased region" description="Basic and acidic residues" evidence="1">
    <location>
        <begin position="395"/>
        <end position="408"/>
    </location>
</feature>
<proteinExistence type="predicted"/>
<accession>O12659</accession>
<feature type="compositionally biased region" description="Polar residues" evidence="1">
    <location>
        <begin position="330"/>
        <end position="345"/>
    </location>
</feature>